<dbReference type="CDD" id="cd16917">
    <property type="entry name" value="HATPase_UhpB-NarQ-NarX-like"/>
    <property type="match status" value="1"/>
</dbReference>
<name>A0A9D5KA70_UNCW3</name>
<dbReference type="InterPro" id="IPR011712">
    <property type="entry name" value="Sig_transdc_His_kin_sub3_dim/P"/>
</dbReference>
<dbReference type="InterPro" id="IPR000700">
    <property type="entry name" value="PAS-assoc_C"/>
</dbReference>
<dbReference type="Pfam" id="PF07730">
    <property type="entry name" value="HisKA_3"/>
    <property type="match status" value="1"/>
</dbReference>
<dbReference type="PROSITE" id="PS50112">
    <property type="entry name" value="PAS"/>
    <property type="match status" value="1"/>
</dbReference>
<dbReference type="PANTHER" id="PTHR24421:SF10">
    <property type="entry name" value="NITRATE_NITRITE SENSOR PROTEIN NARQ"/>
    <property type="match status" value="1"/>
</dbReference>
<feature type="domain" description="Histidine kinase" evidence="9">
    <location>
        <begin position="402"/>
        <end position="592"/>
    </location>
</feature>
<feature type="domain" description="PAS" evidence="10">
    <location>
        <begin position="66"/>
        <end position="137"/>
    </location>
</feature>
<comment type="caution">
    <text evidence="12">The sequence shown here is derived from an EMBL/GenBank/DDBJ whole genome shotgun (WGS) entry which is preliminary data.</text>
</comment>
<organism evidence="12 13">
    <name type="scientific">candidate division WOR-3 bacterium</name>
    <dbReference type="NCBI Taxonomy" id="2052148"/>
    <lineage>
        <taxon>Bacteria</taxon>
        <taxon>Bacteria division WOR-3</taxon>
    </lineage>
</organism>
<dbReference type="SMART" id="SM00086">
    <property type="entry name" value="PAC"/>
    <property type="match status" value="1"/>
</dbReference>
<dbReference type="EC" id="2.7.13.3" evidence="2"/>
<dbReference type="GO" id="GO:0016020">
    <property type="term" value="C:membrane"/>
    <property type="evidence" value="ECO:0007669"/>
    <property type="project" value="InterPro"/>
</dbReference>
<reference evidence="12" key="1">
    <citation type="submission" date="2019-11" db="EMBL/GenBank/DDBJ databases">
        <title>Microbial mats filling the niche in hypersaline microbial mats.</title>
        <authorList>
            <person name="Wong H.L."/>
            <person name="Macleod F.I."/>
            <person name="White R.A. III"/>
            <person name="Burns B.P."/>
        </authorList>
    </citation>
    <scope>NUCLEOTIDE SEQUENCE</scope>
    <source>
        <strain evidence="12">Bin_327</strain>
    </source>
</reference>
<dbReference type="SUPFAM" id="SSF55781">
    <property type="entry name" value="GAF domain-like"/>
    <property type="match status" value="1"/>
</dbReference>
<keyword evidence="5" id="KW-0547">Nucleotide-binding</keyword>
<evidence type="ECO:0000256" key="6">
    <source>
        <dbReference type="ARBA" id="ARBA00022777"/>
    </source>
</evidence>
<evidence type="ECO:0000313" key="12">
    <source>
        <dbReference type="EMBL" id="MBD3365328.1"/>
    </source>
</evidence>
<dbReference type="Gene3D" id="3.30.450.40">
    <property type="match status" value="2"/>
</dbReference>
<dbReference type="InterPro" id="IPR005467">
    <property type="entry name" value="His_kinase_dom"/>
</dbReference>
<dbReference type="InterPro" id="IPR036890">
    <property type="entry name" value="HATPase_C_sf"/>
</dbReference>
<dbReference type="Gene3D" id="3.30.450.20">
    <property type="entry name" value="PAS domain"/>
    <property type="match status" value="1"/>
</dbReference>
<dbReference type="GO" id="GO:0000155">
    <property type="term" value="F:phosphorelay sensor kinase activity"/>
    <property type="evidence" value="ECO:0007669"/>
    <property type="project" value="InterPro"/>
</dbReference>
<dbReference type="Pfam" id="PF08447">
    <property type="entry name" value="PAS_3"/>
    <property type="match status" value="1"/>
</dbReference>
<dbReference type="SMART" id="SM00091">
    <property type="entry name" value="PAS"/>
    <property type="match status" value="1"/>
</dbReference>
<dbReference type="InterPro" id="IPR013655">
    <property type="entry name" value="PAS_fold_3"/>
</dbReference>
<dbReference type="InterPro" id="IPR003018">
    <property type="entry name" value="GAF"/>
</dbReference>
<evidence type="ECO:0000259" key="11">
    <source>
        <dbReference type="PROSITE" id="PS50113"/>
    </source>
</evidence>
<dbReference type="Pfam" id="PF01590">
    <property type="entry name" value="GAF"/>
    <property type="match status" value="1"/>
</dbReference>
<dbReference type="Gene3D" id="1.20.5.1930">
    <property type="match status" value="1"/>
</dbReference>
<dbReference type="GO" id="GO:0005524">
    <property type="term" value="F:ATP binding"/>
    <property type="evidence" value="ECO:0007669"/>
    <property type="project" value="UniProtKB-KW"/>
</dbReference>
<dbReference type="NCBIfam" id="TIGR00229">
    <property type="entry name" value="sensory_box"/>
    <property type="match status" value="1"/>
</dbReference>
<dbReference type="SUPFAM" id="SSF55874">
    <property type="entry name" value="ATPase domain of HSP90 chaperone/DNA topoisomerase II/histidine kinase"/>
    <property type="match status" value="1"/>
</dbReference>
<dbReference type="SMART" id="SM00065">
    <property type="entry name" value="GAF"/>
    <property type="match status" value="1"/>
</dbReference>
<keyword evidence="3" id="KW-0597">Phosphoprotein</keyword>
<dbReference type="PROSITE" id="PS50109">
    <property type="entry name" value="HIS_KIN"/>
    <property type="match status" value="1"/>
</dbReference>
<dbReference type="InterPro" id="IPR001610">
    <property type="entry name" value="PAC"/>
</dbReference>
<keyword evidence="6" id="KW-0418">Kinase</keyword>
<evidence type="ECO:0000256" key="8">
    <source>
        <dbReference type="ARBA" id="ARBA00023012"/>
    </source>
</evidence>
<feature type="domain" description="PAC" evidence="11">
    <location>
        <begin position="141"/>
        <end position="193"/>
    </location>
</feature>
<evidence type="ECO:0000256" key="5">
    <source>
        <dbReference type="ARBA" id="ARBA00022741"/>
    </source>
</evidence>
<evidence type="ECO:0000259" key="9">
    <source>
        <dbReference type="PROSITE" id="PS50109"/>
    </source>
</evidence>
<dbReference type="InterPro" id="IPR050482">
    <property type="entry name" value="Sensor_HK_TwoCompSys"/>
</dbReference>
<dbReference type="InterPro" id="IPR029016">
    <property type="entry name" value="GAF-like_dom_sf"/>
</dbReference>
<dbReference type="PANTHER" id="PTHR24421">
    <property type="entry name" value="NITRATE/NITRITE SENSOR PROTEIN NARX-RELATED"/>
    <property type="match status" value="1"/>
</dbReference>
<keyword evidence="7" id="KW-0067">ATP-binding</keyword>
<evidence type="ECO:0000256" key="3">
    <source>
        <dbReference type="ARBA" id="ARBA00022553"/>
    </source>
</evidence>
<dbReference type="AlphaFoldDB" id="A0A9D5KA70"/>
<dbReference type="SUPFAM" id="SSF55785">
    <property type="entry name" value="PYP-like sensor domain (PAS domain)"/>
    <property type="match status" value="1"/>
</dbReference>
<evidence type="ECO:0000259" key="10">
    <source>
        <dbReference type="PROSITE" id="PS50112"/>
    </source>
</evidence>
<dbReference type="EMBL" id="WJKJ01000300">
    <property type="protein sequence ID" value="MBD3365328.1"/>
    <property type="molecule type" value="Genomic_DNA"/>
</dbReference>
<dbReference type="Gene3D" id="3.30.565.10">
    <property type="entry name" value="Histidine kinase-like ATPase, C-terminal domain"/>
    <property type="match status" value="1"/>
</dbReference>
<evidence type="ECO:0000256" key="1">
    <source>
        <dbReference type="ARBA" id="ARBA00000085"/>
    </source>
</evidence>
<dbReference type="SMART" id="SM00387">
    <property type="entry name" value="HATPase_c"/>
    <property type="match status" value="1"/>
</dbReference>
<keyword evidence="4" id="KW-0808">Transferase</keyword>
<evidence type="ECO:0000256" key="7">
    <source>
        <dbReference type="ARBA" id="ARBA00022840"/>
    </source>
</evidence>
<keyword evidence="8" id="KW-0902">Two-component regulatory system</keyword>
<feature type="non-terminal residue" evidence="12">
    <location>
        <position position="1"/>
    </location>
</feature>
<dbReference type="InterPro" id="IPR000014">
    <property type="entry name" value="PAS"/>
</dbReference>
<proteinExistence type="predicted"/>
<evidence type="ECO:0000313" key="13">
    <source>
        <dbReference type="Proteomes" id="UP000630660"/>
    </source>
</evidence>
<gene>
    <name evidence="12" type="ORF">GF359_08955</name>
</gene>
<dbReference type="InterPro" id="IPR003594">
    <property type="entry name" value="HATPase_dom"/>
</dbReference>
<dbReference type="Proteomes" id="UP000630660">
    <property type="component" value="Unassembled WGS sequence"/>
</dbReference>
<sequence>SVMLAPINSHNGFYGFIGADDCRRERIWDHSEVEAFRTSVRLITTVIDRYFEEQERRIAEDSRAESEQRYRTLVETSSDIIFLLSREGELLYISPAVKNLGYDPSELIENPKLLLSAFPADELMTMKAIFSKSLRDGYPRHEVDCEIFDSEGQKHWLSISGNWIRDESGRITAMQGMARDITERRHGETALRLRLKYEKSLYEVSSLFLSEGVTDKSLYKFMERLGQVTDVSRVYVFSHHVDEKSKPYMKRRTRWVSEQNPKLDNDKMDKIYYNEGFERWLESLSAGEDIHGLTLKLPPEERKWFEGEGILSILVLPIFAEGKLWGGIGFDEAKLPRLWNVDDIRLLWTASQILSAGLATEAKAQELAESYENLRERERHITELNLKLVKAEEDERRRIARVLHDEIAQQLTGVALLLSTPELKGKRSANKRLSEAKGMVKETQKFVRDLSYELRPPALDNLGLHAAVRALARSVTEGSETRFILDERNEVPRTDSDTEIMLYRIIQEAVTNALKHANADEIKVSLDYKSPLLTVTITDDGKGFNVPKTQAQSSGLGLRSILERITYIGGKLDIESSPERGTKIIIEVEITPISDKIGQEE</sequence>
<dbReference type="Pfam" id="PF02518">
    <property type="entry name" value="HATPase_c"/>
    <property type="match status" value="1"/>
</dbReference>
<dbReference type="CDD" id="cd00130">
    <property type="entry name" value="PAS"/>
    <property type="match status" value="1"/>
</dbReference>
<accession>A0A9D5KA70</accession>
<dbReference type="GO" id="GO:0046983">
    <property type="term" value="F:protein dimerization activity"/>
    <property type="evidence" value="ECO:0007669"/>
    <property type="project" value="InterPro"/>
</dbReference>
<evidence type="ECO:0000256" key="4">
    <source>
        <dbReference type="ARBA" id="ARBA00022679"/>
    </source>
</evidence>
<protein>
    <recommendedName>
        <fullName evidence="2">histidine kinase</fullName>
        <ecNumber evidence="2">2.7.13.3</ecNumber>
    </recommendedName>
</protein>
<dbReference type="InterPro" id="IPR035965">
    <property type="entry name" value="PAS-like_dom_sf"/>
</dbReference>
<evidence type="ECO:0000256" key="2">
    <source>
        <dbReference type="ARBA" id="ARBA00012438"/>
    </source>
</evidence>
<dbReference type="PROSITE" id="PS50113">
    <property type="entry name" value="PAC"/>
    <property type="match status" value="1"/>
</dbReference>
<comment type="catalytic activity">
    <reaction evidence="1">
        <text>ATP + protein L-histidine = ADP + protein N-phospho-L-histidine.</text>
        <dbReference type="EC" id="2.7.13.3"/>
    </reaction>
</comment>